<feature type="chain" id="PRO_5045256146" evidence="4">
    <location>
        <begin position="25"/>
        <end position="910"/>
    </location>
</feature>
<dbReference type="SUPFAM" id="SSF49785">
    <property type="entry name" value="Galactose-binding domain-like"/>
    <property type="match status" value="1"/>
</dbReference>
<reference evidence="6 7" key="1">
    <citation type="submission" date="2023-10" db="EMBL/GenBank/DDBJ databases">
        <title>Marimonas sp. nov. isolated from tidal mud flat.</title>
        <authorList>
            <person name="Jaincy N.J."/>
            <person name="Srinivasan S."/>
            <person name="Lee S.-S."/>
        </authorList>
    </citation>
    <scope>NUCLEOTIDE SEQUENCE [LARGE SCALE GENOMIC DNA]</scope>
    <source>
        <strain evidence="6 7">MJ-SS3</strain>
    </source>
</reference>
<dbReference type="Pfam" id="PF01483">
    <property type="entry name" value="P_proprotein"/>
    <property type="match status" value="1"/>
</dbReference>
<organism evidence="6 7">
    <name type="scientific">Gilvirhabdus luticola</name>
    <dbReference type="NCBI Taxonomy" id="3079858"/>
    <lineage>
        <taxon>Bacteria</taxon>
        <taxon>Pseudomonadati</taxon>
        <taxon>Bacteroidota</taxon>
        <taxon>Flavobacteriia</taxon>
        <taxon>Flavobacteriales</taxon>
        <taxon>Flavobacteriaceae</taxon>
        <taxon>Gilvirhabdus</taxon>
    </lineage>
</organism>
<dbReference type="InterPro" id="IPR002884">
    <property type="entry name" value="P_dom"/>
</dbReference>
<gene>
    <name evidence="6" type="ORF">RXV94_11485</name>
</gene>
<dbReference type="Gene3D" id="3.40.390.10">
    <property type="entry name" value="Collagenase (Catalytic Domain)"/>
    <property type="match status" value="1"/>
</dbReference>
<keyword evidence="7" id="KW-1185">Reference proteome</keyword>
<dbReference type="InterPro" id="IPR008979">
    <property type="entry name" value="Galactose-bd-like_sf"/>
</dbReference>
<accession>A0ABU3U9N1</accession>
<evidence type="ECO:0000259" key="5">
    <source>
        <dbReference type="PROSITE" id="PS51829"/>
    </source>
</evidence>
<evidence type="ECO:0000256" key="1">
    <source>
        <dbReference type="ARBA" id="ARBA00022670"/>
    </source>
</evidence>
<name>A0ABU3U9N1_9FLAO</name>
<dbReference type="NCBIfam" id="TIGR04183">
    <property type="entry name" value="Por_Secre_tail"/>
    <property type="match status" value="1"/>
</dbReference>
<evidence type="ECO:0000313" key="6">
    <source>
        <dbReference type="EMBL" id="MDU8886785.1"/>
    </source>
</evidence>
<dbReference type="Pfam" id="PF18962">
    <property type="entry name" value="Por_Secre_tail"/>
    <property type="match status" value="1"/>
</dbReference>
<dbReference type="Proteomes" id="UP001268651">
    <property type="component" value="Unassembled WGS sequence"/>
</dbReference>
<keyword evidence="3" id="KW-0378">Hydrolase</keyword>
<dbReference type="Gene3D" id="2.60.120.260">
    <property type="entry name" value="Galactose-binding domain-like"/>
    <property type="match status" value="1"/>
</dbReference>
<evidence type="ECO:0000256" key="3">
    <source>
        <dbReference type="ARBA" id="ARBA00022801"/>
    </source>
</evidence>
<feature type="domain" description="P/Homo B" evidence="5">
    <location>
        <begin position="669"/>
        <end position="821"/>
    </location>
</feature>
<comment type="caution">
    <text evidence="6">The sequence shown here is derived from an EMBL/GenBank/DDBJ whole genome shotgun (WGS) entry which is preliminary data.</text>
</comment>
<dbReference type="PROSITE" id="PS51829">
    <property type="entry name" value="P_HOMO_B"/>
    <property type="match status" value="1"/>
</dbReference>
<dbReference type="SUPFAM" id="SSF55486">
    <property type="entry name" value="Metalloproteases ('zincins'), catalytic domain"/>
    <property type="match status" value="1"/>
</dbReference>
<dbReference type="InterPro" id="IPR024079">
    <property type="entry name" value="MetalloPept_cat_dom_sf"/>
</dbReference>
<evidence type="ECO:0000256" key="2">
    <source>
        <dbReference type="ARBA" id="ARBA00022729"/>
    </source>
</evidence>
<sequence>MKNYYSKLQLILVVVLFSILQSNAQKNNSVWTKITKEKIGTTEKVLRKSEPKKAIFFQLNIEALKTQLLNAPLRGDSPKVSNLVIEFPNKDGKMESFRVKEAPVMVPEMQANHPDLRSYVGQSIQNPSKLIRFSVTPLGLHTMTLSSGQGTQYMDPYTKDGLSYISYLKKDLSPLKEKFICHFEENKEVSSKTQESYNKVMNANDGMMRTFRLALACTGEYGTYHGGSVPSVKAAMAVTMTRVNGIYERDLSLTMSMVENASIIYLDGATDPYTNNNESTMLGENQTEIDTKIGTANYDIGHVFGTGGGGVAILQSPCRASVKAQGVTGLPNPVGDVFDIEYVCHEMGHQYGAPHTFNSTAGFCGSGGQRVDDNAYEPGSGSTIMAYAGICSPENVQNNSDAYFHQKSLQMIWDNITTGLSQCASQMDTNNDNPPVADAGNNYTIPISTPYKLTGDSSDADGALAENAHTYTWEQYDLSNPADGSKLPTETTATGPIVRSFEGTTNPIRYIPRITDILSNGSVSTTWEKLVSINRDINFQLTVRDNDADGGQTDSDGMTVTTNNAGGPFLVTSQSTYISYPSGSSQTIEWDVAGTDIAPFNVSNVNIWLSTDGGLTYDTPLAMNTPNDGSQNVTLPNIQEGFCRVMVEAVGNIFFNINTEDFSIGGTISNVCTEFASTDPNLPISIPDNGGAYDVQTGILVGQSGTITDVNVSIDITHTWVGDLDVAVQSPDFTFLQLMDPFNPCQQQDDLIVTFDDDGVAFDCNLTGSDISMQSTHASLSDWNGEEVSGSWIIGVGDFGTGDTGTLNGWSVTICYDAFIPLSIDDFNLANFSIYPNPNNGEFTISLKSFSDNDIKVAVYDMRGRKLFTNDYKNSSNFSQIMNLNHLQSGMYLVHVSDGERNGSKKIIIN</sequence>
<keyword evidence="2 4" id="KW-0732">Signal</keyword>
<protein>
    <submittedName>
        <fullName evidence="6">M12 family metallo-peptidase</fullName>
    </submittedName>
</protein>
<dbReference type="EMBL" id="JAWHTF010000006">
    <property type="protein sequence ID" value="MDU8886785.1"/>
    <property type="molecule type" value="Genomic_DNA"/>
</dbReference>
<feature type="signal peptide" evidence="4">
    <location>
        <begin position="1"/>
        <end position="24"/>
    </location>
</feature>
<evidence type="ECO:0000256" key="4">
    <source>
        <dbReference type="SAM" id="SignalP"/>
    </source>
</evidence>
<dbReference type="InterPro" id="IPR026444">
    <property type="entry name" value="Secre_tail"/>
</dbReference>
<keyword evidence="1" id="KW-0645">Protease</keyword>
<proteinExistence type="predicted"/>
<dbReference type="Pfam" id="PF13583">
    <property type="entry name" value="Reprolysin_4"/>
    <property type="match status" value="1"/>
</dbReference>
<evidence type="ECO:0000313" key="7">
    <source>
        <dbReference type="Proteomes" id="UP001268651"/>
    </source>
</evidence>
<dbReference type="RefSeq" id="WP_316662882.1">
    <property type="nucleotide sequence ID" value="NZ_JAWHTF010000006.1"/>
</dbReference>